<keyword evidence="9" id="KW-0807">Transducer</keyword>
<comment type="subcellular location">
    <subcellularLocation>
        <location evidence="1">Cell membrane</location>
        <topology evidence="1">Multi-pass membrane protein</topology>
    </subcellularLocation>
</comment>
<dbReference type="PANTHER" id="PTHR21137:SF35">
    <property type="entry name" value="ODORANT RECEPTOR 19A-RELATED"/>
    <property type="match status" value="1"/>
</dbReference>
<feature type="transmembrane region" description="Helical" evidence="10">
    <location>
        <begin position="108"/>
        <end position="132"/>
    </location>
</feature>
<keyword evidence="7 10" id="KW-0472">Membrane</keyword>
<dbReference type="Proteomes" id="UP001148838">
    <property type="component" value="Unassembled WGS sequence"/>
</dbReference>
<dbReference type="EMBL" id="JAJSOF020000021">
    <property type="protein sequence ID" value="KAJ4437149.1"/>
    <property type="molecule type" value="Genomic_DNA"/>
</dbReference>
<keyword evidence="5" id="KW-0552">Olfaction</keyword>
<keyword evidence="12" id="KW-1185">Reference proteome</keyword>
<dbReference type="InterPro" id="IPR004117">
    <property type="entry name" value="7tm6_olfct_rcpt"/>
</dbReference>
<gene>
    <name evidence="11" type="ORF">ANN_17284</name>
</gene>
<feature type="transmembrane region" description="Helical" evidence="10">
    <location>
        <begin position="15"/>
        <end position="41"/>
    </location>
</feature>
<evidence type="ECO:0000256" key="6">
    <source>
        <dbReference type="ARBA" id="ARBA00022989"/>
    </source>
</evidence>
<keyword evidence="2" id="KW-1003">Cell membrane</keyword>
<feature type="transmembrane region" description="Helical" evidence="10">
    <location>
        <begin position="144"/>
        <end position="162"/>
    </location>
</feature>
<name>A0ABQ8STI9_PERAM</name>
<evidence type="ECO:0000256" key="4">
    <source>
        <dbReference type="ARBA" id="ARBA00022692"/>
    </source>
</evidence>
<evidence type="ECO:0000256" key="7">
    <source>
        <dbReference type="ARBA" id="ARBA00023136"/>
    </source>
</evidence>
<dbReference type="PANTHER" id="PTHR21137">
    <property type="entry name" value="ODORANT RECEPTOR"/>
    <property type="match status" value="1"/>
</dbReference>
<reference evidence="11 12" key="1">
    <citation type="journal article" date="2022" name="Allergy">
        <title>Genome assembly and annotation of Periplaneta americana reveal a comprehensive cockroach allergen profile.</title>
        <authorList>
            <person name="Wang L."/>
            <person name="Xiong Q."/>
            <person name="Saelim N."/>
            <person name="Wang L."/>
            <person name="Nong W."/>
            <person name="Wan A.T."/>
            <person name="Shi M."/>
            <person name="Liu X."/>
            <person name="Cao Q."/>
            <person name="Hui J.H.L."/>
            <person name="Sookrung N."/>
            <person name="Leung T.F."/>
            <person name="Tungtrongchitr A."/>
            <person name="Tsui S.K.W."/>
        </authorList>
    </citation>
    <scope>NUCLEOTIDE SEQUENCE [LARGE SCALE GENOMIC DNA]</scope>
    <source>
        <strain evidence="11">PWHHKU_190912</strain>
    </source>
</reference>
<keyword evidence="4 10" id="KW-0812">Transmembrane</keyword>
<evidence type="ECO:0000256" key="2">
    <source>
        <dbReference type="ARBA" id="ARBA00022475"/>
    </source>
</evidence>
<protein>
    <submittedName>
        <fullName evidence="11">Uncharacterized protein</fullName>
    </submittedName>
</protein>
<accession>A0ABQ8STI9</accession>
<evidence type="ECO:0000313" key="11">
    <source>
        <dbReference type="EMBL" id="KAJ4437149.1"/>
    </source>
</evidence>
<evidence type="ECO:0000256" key="10">
    <source>
        <dbReference type="SAM" id="Phobius"/>
    </source>
</evidence>
<evidence type="ECO:0000313" key="12">
    <source>
        <dbReference type="Proteomes" id="UP001148838"/>
    </source>
</evidence>
<evidence type="ECO:0000256" key="9">
    <source>
        <dbReference type="ARBA" id="ARBA00023224"/>
    </source>
</evidence>
<evidence type="ECO:0000256" key="1">
    <source>
        <dbReference type="ARBA" id="ARBA00004651"/>
    </source>
</evidence>
<dbReference type="PROSITE" id="PS51257">
    <property type="entry name" value="PROKAR_LIPOPROTEIN"/>
    <property type="match status" value="1"/>
</dbReference>
<dbReference type="Pfam" id="PF02949">
    <property type="entry name" value="7tm_6"/>
    <property type="match status" value="1"/>
</dbReference>
<organism evidence="11 12">
    <name type="scientific">Periplaneta americana</name>
    <name type="common">American cockroach</name>
    <name type="synonym">Blatta americana</name>
    <dbReference type="NCBI Taxonomy" id="6978"/>
    <lineage>
        <taxon>Eukaryota</taxon>
        <taxon>Metazoa</taxon>
        <taxon>Ecdysozoa</taxon>
        <taxon>Arthropoda</taxon>
        <taxon>Hexapoda</taxon>
        <taxon>Insecta</taxon>
        <taxon>Pterygota</taxon>
        <taxon>Neoptera</taxon>
        <taxon>Polyneoptera</taxon>
        <taxon>Dictyoptera</taxon>
        <taxon>Blattodea</taxon>
        <taxon>Blattoidea</taxon>
        <taxon>Blattidae</taxon>
        <taxon>Blattinae</taxon>
        <taxon>Periplaneta</taxon>
    </lineage>
</organism>
<keyword evidence="8" id="KW-0675">Receptor</keyword>
<proteinExistence type="predicted"/>
<keyword evidence="6 10" id="KW-1133">Transmembrane helix</keyword>
<evidence type="ECO:0000256" key="8">
    <source>
        <dbReference type="ARBA" id="ARBA00023170"/>
    </source>
</evidence>
<keyword evidence="3" id="KW-0716">Sensory transduction</keyword>
<evidence type="ECO:0000256" key="5">
    <source>
        <dbReference type="ARBA" id="ARBA00022725"/>
    </source>
</evidence>
<sequence length="247" mass="27611">MAAKPGGPDSIPVGIVGFIIGYGTILIGCPAFYATTVLIACSQCEKLRILLSNIKQKHFLATDHIVVNGHEQYETSEEMFVLMQEELNECIKLHQKIIRYTSEMESTFSTFLVGIFLLLLAEFCLCSFTVVLRWGSPINVTQSVVAYIVHGTFILMFCWFSSELTDQALRIRDAVWDCDWVGTPVSFQRSLAIMIACANQEIVMTAGKFVPISKQTMVNIFQESISLFMFLLQVRVKNGNEAETPAA</sequence>
<evidence type="ECO:0000256" key="3">
    <source>
        <dbReference type="ARBA" id="ARBA00022606"/>
    </source>
</evidence>
<comment type="caution">
    <text evidence="11">The sequence shown here is derived from an EMBL/GenBank/DDBJ whole genome shotgun (WGS) entry which is preliminary data.</text>
</comment>